<dbReference type="Proteomes" id="UP001148838">
    <property type="component" value="Unassembled WGS sequence"/>
</dbReference>
<proteinExistence type="inferred from homology"/>
<dbReference type="EMBL" id="JAJSOF020000019">
    <property type="protein sequence ID" value="KAJ4438635.1"/>
    <property type="molecule type" value="Genomic_DNA"/>
</dbReference>
<reference evidence="8 9" key="1">
    <citation type="journal article" date="2022" name="Allergy">
        <title>Genome assembly and annotation of Periplaneta americana reveal a comprehensive cockroach allergen profile.</title>
        <authorList>
            <person name="Wang L."/>
            <person name="Xiong Q."/>
            <person name="Saelim N."/>
            <person name="Wang L."/>
            <person name="Nong W."/>
            <person name="Wan A.T."/>
            <person name="Shi M."/>
            <person name="Liu X."/>
            <person name="Cao Q."/>
            <person name="Hui J.H.L."/>
            <person name="Sookrung N."/>
            <person name="Leung T.F."/>
            <person name="Tungtrongchitr A."/>
            <person name="Tsui S.K.W."/>
        </authorList>
    </citation>
    <scope>NUCLEOTIDE SEQUENCE [LARGE SCALE GENOMIC DNA]</scope>
    <source>
        <strain evidence="8">PWHHKU_190912</strain>
    </source>
</reference>
<dbReference type="InterPro" id="IPR038718">
    <property type="entry name" value="SNF2-like_sf"/>
</dbReference>
<feature type="non-terminal residue" evidence="8">
    <location>
        <position position="659"/>
    </location>
</feature>
<dbReference type="CDD" id="cd18793">
    <property type="entry name" value="SF2_C_SNF"/>
    <property type="match status" value="1"/>
</dbReference>
<dbReference type="InterPro" id="IPR010003">
    <property type="entry name" value="HARP_dom"/>
</dbReference>
<dbReference type="SMART" id="SM00487">
    <property type="entry name" value="DEXDc"/>
    <property type="match status" value="1"/>
</dbReference>
<feature type="domain" description="Helicase ATP-binding" evidence="5">
    <location>
        <begin position="233"/>
        <end position="389"/>
    </location>
</feature>
<evidence type="ECO:0000259" key="5">
    <source>
        <dbReference type="PROSITE" id="PS51192"/>
    </source>
</evidence>
<dbReference type="Pfam" id="PF00271">
    <property type="entry name" value="Helicase_C"/>
    <property type="match status" value="1"/>
</dbReference>
<comment type="subcellular location">
    <subcellularLocation>
        <location evidence="1">Nucleus</location>
    </subcellularLocation>
</comment>
<evidence type="ECO:0000256" key="1">
    <source>
        <dbReference type="ARBA" id="ARBA00004123"/>
    </source>
</evidence>
<evidence type="ECO:0000256" key="4">
    <source>
        <dbReference type="PROSITE-ProRule" id="PRU00800"/>
    </source>
</evidence>
<dbReference type="SMART" id="SM00490">
    <property type="entry name" value="HELICc"/>
    <property type="match status" value="1"/>
</dbReference>
<dbReference type="InterPro" id="IPR000330">
    <property type="entry name" value="SNF2_N"/>
</dbReference>
<accession>A0ABQ8SY57</accession>
<protein>
    <recommendedName>
        <fullName evidence="10">SWI/SNF-related matrix-associated actin-dependent regulator of chromatin subfamily A-like protein 1</fullName>
    </recommendedName>
</protein>
<dbReference type="PROSITE" id="PS51194">
    <property type="entry name" value="HELICASE_CTER"/>
    <property type="match status" value="1"/>
</dbReference>
<evidence type="ECO:0000313" key="8">
    <source>
        <dbReference type="EMBL" id="KAJ4438635.1"/>
    </source>
</evidence>
<dbReference type="PANTHER" id="PTHR45766">
    <property type="entry name" value="DNA ANNEALING HELICASE AND ENDONUCLEASE ZRANB3 FAMILY MEMBER"/>
    <property type="match status" value="1"/>
</dbReference>
<feature type="domain" description="HARP" evidence="7">
    <location>
        <begin position="119"/>
        <end position="191"/>
    </location>
</feature>
<comment type="caution">
    <text evidence="8">The sequence shown here is derived from an EMBL/GenBank/DDBJ whole genome shotgun (WGS) entry which is preliminary data.</text>
</comment>
<dbReference type="PANTHER" id="PTHR45766:SF6">
    <property type="entry name" value="SWI_SNF-RELATED MATRIX-ASSOCIATED ACTIN-DEPENDENT REGULATOR OF CHROMATIN SUBFAMILY A-LIKE PROTEIN 1"/>
    <property type="match status" value="1"/>
</dbReference>
<dbReference type="CDD" id="cd18010">
    <property type="entry name" value="DEXHc_HARP_SMARCAL1"/>
    <property type="match status" value="1"/>
</dbReference>
<dbReference type="Pfam" id="PF07443">
    <property type="entry name" value="HARP"/>
    <property type="match status" value="1"/>
</dbReference>
<evidence type="ECO:0000313" key="9">
    <source>
        <dbReference type="Proteomes" id="UP001148838"/>
    </source>
</evidence>
<evidence type="ECO:0000259" key="6">
    <source>
        <dbReference type="PROSITE" id="PS51194"/>
    </source>
</evidence>
<feature type="non-terminal residue" evidence="8">
    <location>
        <position position="1"/>
    </location>
</feature>
<gene>
    <name evidence="8" type="ORF">ANN_14582</name>
</gene>
<keyword evidence="9" id="KW-1185">Reference proteome</keyword>
<keyword evidence="2" id="KW-0378">Hydrolase</keyword>
<dbReference type="Pfam" id="PF00176">
    <property type="entry name" value="SNF2-rel_dom"/>
    <property type="match status" value="1"/>
</dbReference>
<dbReference type="InterPro" id="IPR049730">
    <property type="entry name" value="SNF2/RAD54-like_C"/>
</dbReference>
<evidence type="ECO:0000259" key="7">
    <source>
        <dbReference type="PROSITE" id="PS51467"/>
    </source>
</evidence>
<evidence type="ECO:0008006" key="10">
    <source>
        <dbReference type="Google" id="ProtNLM"/>
    </source>
</evidence>
<sequence>SSLIEFFFQMTSTLTKEQRERIEANRQLALQRRNERLRLQNQLPSSNVNNTSNNTSTKAFCQFPNTEHKVPPVESQNIRHSTNNFLSFRSNSNQSQSSGQYGSNSAVRQKSVNHFYKSKEEVVTGHCRLLSRQRFCVVVPYHAQLIDIFKSINSKSYDPKEKTWNFALEDYDTLMKKLKDLQGAVSIGAFPANILKIFRDAPCKQQCFDNMDLSRIDQTLLDALMPFQREGICYGISRNGRCLLADDMGLGKTIQALGIAHYYINDWPLLIVAPSSVRYLWADAIITWLPSISYHSVTIMTSSKDFVNDARILITSYDLMSRCLDQLKRIRFGVCIMDESHFIKSSKSARSKAASLLLKSSKRVLMLTGTPALSRPIELYPQISAINPRLFPNVVEFGIRYCAGVKNQFGWDFSGSSNMEELQLLLEDSLMIRRLKSDVISQLPPKVRQMVILNPELVVSKSKEMKDCLKNLDRAHLTHMERRGALLTYYCATGSAKLKAIQDYISDMLDSDKKFICFAHHKVVLDGICDTLMGKKKEYIRIDGNTDSNYRKILCDKFQYEEKYVAAVLSITAANAGITLTAAHLVVFAELYWNPGILTQAEDRAHRIGQDDCVLIQYLVAKGTADDHIWPLIQNKLNVLNKAGLSKDNFMNTETTLLQ</sequence>
<dbReference type="PROSITE" id="PS51467">
    <property type="entry name" value="HARP"/>
    <property type="match status" value="1"/>
</dbReference>
<dbReference type="InterPro" id="IPR014001">
    <property type="entry name" value="Helicase_ATP-bd"/>
</dbReference>
<dbReference type="Gene3D" id="3.40.50.10810">
    <property type="entry name" value="Tandem AAA-ATPase domain"/>
    <property type="match status" value="1"/>
</dbReference>
<keyword evidence="3" id="KW-0539">Nucleus</keyword>
<comment type="similarity">
    <text evidence="4">Belongs to the SNF2/RAD54 helicase family. SMARCAL1 subfamily.</text>
</comment>
<evidence type="ECO:0000256" key="2">
    <source>
        <dbReference type="ARBA" id="ARBA00022801"/>
    </source>
</evidence>
<dbReference type="PROSITE" id="PS51192">
    <property type="entry name" value="HELICASE_ATP_BIND_1"/>
    <property type="match status" value="1"/>
</dbReference>
<dbReference type="SUPFAM" id="SSF52540">
    <property type="entry name" value="P-loop containing nucleoside triphosphate hydrolases"/>
    <property type="match status" value="2"/>
</dbReference>
<evidence type="ECO:0000256" key="3">
    <source>
        <dbReference type="ARBA" id="ARBA00023242"/>
    </source>
</evidence>
<feature type="domain" description="Helicase C-terminal" evidence="6">
    <location>
        <begin position="500"/>
        <end position="658"/>
    </location>
</feature>
<organism evidence="8 9">
    <name type="scientific">Periplaneta americana</name>
    <name type="common">American cockroach</name>
    <name type="synonym">Blatta americana</name>
    <dbReference type="NCBI Taxonomy" id="6978"/>
    <lineage>
        <taxon>Eukaryota</taxon>
        <taxon>Metazoa</taxon>
        <taxon>Ecdysozoa</taxon>
        <taxon>Arthropoda</taxon>
        <taxon>Hexapoda</taxon>
        <taxon>Insecta</taxon>
        <taxon>Pterygota</taxon>
        <taxon>Neoptera</taxon>
        <taxon>Polyneoptera</taxon>
        <taxon>Dictyoptera</taxon>
        <taxon>Blattodea</taxon>
        <taxon>Blattoidea</taxon>
        <taxon>Blattidae</taxon>
        <taxon>Blattinae</taxon>
        <taxon>Periplaneta</taxon>
    </lineage>
</organism>
<name>A0ABQ8SY57_PERAM</name>
<dbReference type="InterPro" id="IPR001650">
    <property type="entry name" value="Helicase_C-like"/>
</dbReference>
<dbReference type="InterPro" id="IPR027417">
    <property type="entry name" value="P-loop_NTPase"/>
</dbReference>
<dbReference type="Gene3D" id="3.40.50.300">
    <property type="entry name" value="P-loop containing nucleotide triphosphate hydrolases"/>
    <property type="match status" value="1"/>
</dbReference>